<feature type="compositionally biased region" description="Low complexity" evidence="1">
    <location>
        <begin position="119"/>
        <end position="135"/>
    </location>
</feature>
<dbReference type="AlphaFoldDB" id="A0A653CX67"/>
<reference evidence="2 3" key="1">
    <citation type="submission" date="2019-01" db="EMBL/GenBank/DDBJ databases">
        <authorList>
            <person name="Sayadi A."/>
        </authorList>
    </citation>
    <scope>NUCLEOTIDE SEQUENCE [LARGE SCALE GENOMIC DNA]</scope>
</reference>
<evidence type="ECO:0000313" key="2">
    <source>
        <dbReference type="EMBL" id="VEN51877.1"/>
    </source>
</evidence>
<evidence type="ECO:0000313" key="3">
    <source>
        <dbReference type="Proteomes" id="UP000410492"/>
    </source>
</evidence>
<dbReference type="OrthoDB" id="449052at2759"/>
<sequence length="312" mass="34133">MDSDVTLRHQTASPSSAPTSPTSAKKAPNGSVPAPTAPPSSDDSDLDIEDDLISAIQHKADDEEVVCGGFLQRYFSNHSNSLPSRLAVASRRLSQCREEDEEEERLRDQVPSSNMSTISGSDKSLSESSTGSKTSVIDTVTGPTHKFVIVKTKSADARNDLSPTGDRTSGAGDAGEESGTGSERSVDAKKGGTGYTDTRKLSEAAKIFASRRQYRQANTVHGVPSQEESRRPTADSIFVRSPLQSPHYDTKFFDSSLVEIKSRTSSSSTVDNCGSAEDIWVRRNRKEIERRSRENRKRSHMTLFHFSTRLCR</sequence>
<dbReference type="Proteomes" id="UP000410492">
    <property type="component" value="Unassembled WGS sequence"/>
</dbReference>
<dbReference type="EMBL" id="CAACVG010009041">
    <property type="protein sequence ID" value="VEN51877.1"/>
    <property type="molecule type" value="Genomic_DNA"/>
</dbReference>
<feature type="non-terminal residue" evidence="2">
    <location>
        <position position="312"/>
    </location>
</feature>
<accession>A0A653CX67</accession>
<organism evidence="2 3">
    <name type="scientific">Callosobruchus maculatus</name>
    <name type="common">Southern cowpea weevil</name>
    <name type="synonym">Pulse bruchid</name>
    <dbReference type="NCBI Taxonomy" id="64391"/>
    <lineage>
        <taxon>Eukaryota</taxon>
        <taxon>Metazoa</taxon>
        <taxon>Ecdysozoa</taxon>
        <taxon>Arthropoda</taxon>
        <taxon>Hexapoda</taxon>
        <taxon>Insecta</taxon>
        <taxon>Pterygota</taxon>
        <taxon>Neoptera</taxon>
        <taxon>Endopterygota</taxon>
        <taxon>Coleoptera</taxon>
        <taxon>Polyphaga</taxon>
        <taxon>Cucujiformia</taxon>
        <taxon>Chrysomeloidea</taxon>
        <taxon>Chrysomelidae</taxon>
        <taxon>Bruchinae</taxon>
        <taxon>Bruchini</taxon>
        <taxon>Callosobruchus</taxon>
    </lineage>
</organism>
<feature type="compositionally biased region" description="Low complexity" evidence="1">
    <location>
        <begin position="11"/>
        <end position="28"/>
    </location>
</feature>
<evidence type="ECO:0000256" key="1">
    <source>
        <dbReference type="SAM" id="MobiDB-lite"/>
    </source>
</evidence>
<feature type="region of interest" description="Disordered" evidence="1">
    <location>
        <begin position="1"/>
        <end position="50"/>
    </location>
</feature>
<name>A0A653CX67_CALMS</name>
<keyword evidence="3" id="KW-1185">Reference proteome</keyword>
<feature type="region of interest" description="Disordered" evidence="1">
    <location>
        <begin position="81"/>
        <end position="138"/>
    </location>
</feature>
<proteinExistence type="predicted"/>
<protein>
    <submittedName>
        <fullName evidence="2">Uncharacterized protein</fullName>
    </submittedName>
</protein>
<gene>
    <name evidence="2" type="ORF">CALMAC_LOCUS12195</name>
</gene>
<feature type="region of interest" description="Disordered" evidence="1">
    <location>
        <begin position="157"/>
        <end position="196"/>
    </location>
</feature>